<comment type="caution">
    <text evidence="1">The sequence shown here is derived from an EMBL/GenBank/DDBJ whole genome shotgun (WGS) entry which is preliminary data.</text>
</comment>
<evidence type="ECO:0000313" key="2">
    <source>
        <dbReference type="Proteomes" id="UP001589867"/>
    </source>
</evidence>
<sequence>MSTEGLGADRAQPFWDRFVAQYAARGHEVAYEDTLPSGARVVYVDTTAVLPGMVELVEYTPAQARVYARFHEASVGWDGTDPVRAG</sequence>
<reference evidence="1 2" key="1">
    <citation type="submission" date="2024-09" db="EMBL/GenBank/DDBJ databases">
        <authorList>
            <person name="Sun Q."/>
            <person name="Mori K."/>
        </authorList>
    </citation>
    <scope>NUCLEOTIDE SEQUENCE [LARGE SCALE GENOMIC DNA]</scope>
    <source>
        <strain evidence="1 2">TBRC 3947</strain>
    </source>
</reference>
<name>A0ABV6MH67_9ACTN</name>
<accession>A0ABV6MH67</accession>
<evidence type="ECO:0000313" key="1">
    <source>
        <dbReference type="EMBL" id="MFC0534085.1"/>
    </source>
</evidence>
<gene>
    <name evidence="1" type="ORF">ACFFIA_41460</name>
</gene>
<proteinExistence type="predicted"/>
<organism evidence="1 2">
    <name type="scientific">Phytohabitans kaempferiae</name>
    <dbReference type="NCBI Taxonomy" id="1620943"/>
    <lineage>
        <taxon>Bacteria</taxon>
        <taxon>Bacillati</taxon>
        <taxon>Actinomycetota</taxon>
        <taxon>Actinomycetes</taxon>
        <taxon>Micromonosporales</taxon>
        <taxon>Micromonosporaceae</taxon>
    </lineage>
</organism>
<dbReference type="RefSeq" id="WP_377262474.1">
    <property type="nucleotide sequence ID" value="NZ_JBHLUH010000100.1"/>
</dbReference>
<keyword evidence="2" id="KW-1185">Reference proteome</keyword>
<dbReference type="EMBL" id="JBHLUH010000100">
    <property type="protein sequence ID" value="MFC0534085.1"/>
    <property type="molecule type" value="Genomic_DNA"/>
</dbReference>
<protein>
    <submittedName>
        <fullName evidence="1">Uncharacterized protein</fullName>
    </submittedName>
</protein>
<dbReference type="Proteomes" id="UP001589867">
    <property type="component" value="Unassembled WGS sequence"/>
</dbReference>